<reference evidence="2" key="1">
    <citation type="submission" date="2020-05" db="EMBL/GenBank/DDBJ databases">
        <title>Nod-independent and nitrogen-fixing Bradyrhizobium aeschynomene sp. nov. isolated from nodules of Aeschynomene indica.</title>
        <authorList>
            <person name="Zhang Z."/>
        </authorList>
    </citation>
    <scope>NUCLEOTIDE SEQUENCE</scope>
    <source>
        <strain evidence="2">83012</strain>
    </source>
</reference>
<keyword evidence="3" id="KW-1185">Reference proteome</keyword>
<accession>A0ABX2C5N8</accession>
<comment type="caution">
    <text evidence="2">The sequence shown here is derived from an EMBL/GenBank/DDBJ whole genome shotgun (WGS) entry which is preliminary data.</text>
</comment>
<sequence length="92" mass="10031">MRVLNWSALALGLAVGSVLSGAAHAQAYDPRYPVCMKVYEGGRFGGGEWIDCSYTSLPQCRATASGRAAMCDLNPFYAPPPPPPRRAHRRHR</sequence>
<dbReference type="RefSeq" id="WP_172108204.1">
    <property type="nucleotide sequence ID" value="NZ_JABFDN010000001.1"/>
</dbReference>
<evidence type="ECO:0000313" key="2">
    <source>
        <dbReference type="EMBL" id="NPU63601.1"/>
    </source>
</evidence>
<dbReference type="EMBL" id="JABFDN010000001">
    <property type="protein sequence ID" value="NPU63601.1"/>
    <property type="molecule type" value="Genomic_DNA"/>
</dbReference>
<organism evidence="2 3">
    <name type="scientific">Bradyrhizobium aeschynomenes</name>
    <dbReference type="NCBI Taxonomy" id="2734909"/>
    <lineage>
        <taxon>Bacteria</taxon>
        <taxon>Pseudomonadati</taxon>
        <taxon>Pseudomonadota</taxon>
        <taxon>Alphaproteobacteria</taxon>
        <taxon>Hyphomicrobiales</taxon>
        <taxon>Nitrobacteraceae</taxon>
        <taxon>Bradyrhizobium</taxon>
    </lineage>
</organism>
<dbReference type="Pfam" id="PF12071">
    <property type="entry name" value="DUF3551"/>
    <property type="match status" value="1"/>
</dbReference>
<evidence type="ECO:0000313" key="3">
    <source>
        <dbReference type="Proteomes" id="UP000886476"/>
    </source>
</evidence>
<protein>
    <submittedName>
        <fullName evidence="2">DUF3551 domain-containing protein</fullName>
    </submittedName>
</protein>
<dbReference type="InterPro" id="IPR021937">
    <property type="entry name" value="DUF3551"/>
</dbReference>
<proteinExistence type="predicted"/>
<evidence type="ECO:0000256" key="1">
    <source>
        <dbReference type="SAM" id="SignalP"/>
    </source>
</evidence>
<feature type="signal peptide" evidence="1">
    <location>
        <begin position="1"/>
        <end position="25"/>
    </location>
</feature>
<gene>
    <name evidence="2" type="ORF">HL667_01155</name>
</gene>
<keyword evidence="1" id="KW-0732">Signal</keyword>
<name>A0ABX2C5N8_9BRAD</name>
<feature type="chain" id="PRO_5046522054" evidence="1">
    <location>
        <begin position="26"/>
        <end position="92"/>
    </location>
</feature>
<dbReference type="Proteomes" id="UP000886476">
    <property type="component" value="Unassembled WGS sequence"/>
</dbReference>